<dbReference type="InterPro" id="IPR009057">
    <property type="entry name" value="Homeodomain-like_sf"/>
</dbReference>
<dbReference type="SUPFAM" id="SSF48498">
    <property type="entry name" value="Tetracyclin repressor-like, C-terminal domain"/>
    <property type="match status" value="1"/>
</dbReference>
<dbReference type="Gene3D" id="1.10.357.10">
    <property type="entry name" value="Tetracycline Repressor, domain 2"/>
    <property type="match status" value="1"/>
</dbReference>
<organism evidence="6 7">
    <name type="scientific">Mycolicibacterium moriokaense</name>
    <dbReference type="NCBI Taxonomy" id="39691"/>
    <lineage>
        <taxon>Bacteria</taxon>
        <taxon>Bacillati</taxon>
        <taxon>Actinomycetota</taxon>
        <taxon>Actinomycetes</taxon>
        <taxon>Mycobacteriales</taxon>
        <taxon>Mycobacteriaceae</taxon>
        <taxon>Mycolicibacterium</taxon>
    </lineage>
</organism>
<keyword evidence="2" id="KW-0238">DNA-binding</keyword>
<reference evidence="6 7" key="2">
    <citation type="submission" date="2018-06" db="EMBL/GenBank/DDBJ databases">
        <title>Sequencing of bacterial isolates from soil warming experiment in Harvard Forest, Massachusetts, USA.</title>
        <authorList>
            <person name="Deangelis K.PhD."/>
        </authorList>
    </citation>
    <scope>NUCLEOTIDE SEQUENCE [LARGE SCALE GENOMIC DNA]</scope>
    <source>
        <strain evidence="6 7">GAS496</strain>
    </source>
</reference>
<dbReference type="Proteomes" id="UP000247781">
    <property type="component" value="Unassembled WGS sequence"/>
</dbReference>
<evidence type="ECO:0000313" key="6">
    <source>
        <dbReference type="EMBL" id="PXX04368.1"/>
    </source>
</evidence>
<evidence type="ECO:0000256" key="1">
    <source>
        <dbReference type="ARBA" id="ARBA00023015"/>
    </source>
</evidence>
<dbReference type="PANTHER" id="PTHR47506:SF3">
    <property type="entry name" value="HTH-TYPE TRANSCRIPTIONAL REGULATOR LMRA"/>
    <property type="match status" value="1"/>
</dbReference>
<feature type="domain" description="HTH tetR-type" evidence="4">
    <location>
        <begin position="13"/>
        <end position="58"/>
    </location>
</feature>
<dbReference type="OrthoDB" id="4567939at2"/>
<name>A0A318HAX2_9MYCO</name>
<protein>
    <submittedName>
        <fullName evidence="6">TetR family transcriptional regulator</fullName>
    </submittedName>
</protein>
<accession>A0A318HAX2</accession>
<dbReference type="InterPro" id="IPR036271">
    <property type="entry name" value="Tet_transcr_reg_TetR-rel_C_sf"/>
</dbReference>
<dbReference type="InterPro" id="IPR001647">
    <property type="entry name" value="HTH_TetR"/>
</dbReference>
<dbReference type="AlphaFoldDB" id="A0A318HAX2"/>
<keyword evidence="7" id="KW-1185">Reference proteome</keyword>
<feature type="domain" description="Transcriptional regulator LmrA/YxaF-like C-terminal" evidence="5">
    <location>
        <begin position="84"/>
        <end position="178"/>
    </location>
</feature>
<gene>
    <name evidence="6" type="ORF">C8E89_120107</name>
</gene>
<dbReference type="Pfam" id="PF00440">
    <property type="entry name" value="TetR_N"/>
    <property type="match status" value="1"/>
</dbReference>
<sequence length="184" mass="19621">MGRKGAATRSALVDSTQMLIESHGYFGTGLNQVLADSGAPRGSLYFHFPGGKDELVGEAIRRAGESIDALIDGIEAADTSELMTVLLSALGQRLEQSNWTQGCPVATVALEISATNDAIQRACSTAYTDWHKRLRDKLEADGRADADDMATFLLSVLEGAMLLARTHRSTEPLAAASRVINSVL</sequence>
<keyword evidence="3" id="KW-0804">Transcription</keyword>
<dbReference type="InterPro" id="IPR054156">
    <property type="entry name" value="YxaF_TetR_C"/>
</dbReference>
<comment type="caution">
    <text evidence="6">The sequence shown here is derived from an EMBL/GenBank/DDBJ whole genome shotgun (WGS) entry which is preliminary data.</text>
</comment>
<evidence type="ECO:0000259" key="5">
    <source>
        <dbReference type="Pfam" id="PF21993"/>
    </source>
</evidence>
<evidence type="ECO:0000256" key="3">
    <source>
        <dbReference type="ARBA" id="ARBA00023163"/>
    </source>
</evidence>
<reference evidence="7" key="1">
    <citation type="submission" date="2018-05" db="EMBL/GenBank/DDBJ databases">
        <authorList>
            <person name="Deangelis K."/>
            <person name="Huntemann M."/>
            <person name="Clum A."/>
            <person name="Pillay M."/>
            <person name="Palaniappan K."/>
            <person name="Varghese N."/>
            <person name="Mikhailova N."/>
            <person name="Stamatis D."/>
            <person name="Reddy T."/>
            <person name="Daum C."/>
            <person name="Shapiro N."/>
            <person name="Ivanova N."/>
            <person name="Kyrpides N."/>
            <person name="Woyke T."/>
        </authorList>
    </citation>
    <scope>NUCLEOTIDE SEQUENCE [LARGE SCALE GENOMIC DNA]</scope>
    <source>
        <strain evidence="7">GAS496</strain>
    </source>
</reference>
<evidence type="ECO:0000313" key="7">
    <source>
        <dbReference type="Proteomes" id="UP000247781"/>
    </source>
</evidence>
<dbReference type="RefSeq" id="WP_110318750.1">
    <property type="nucleotide sequence ID" value="NZ_QJJU01000020.1"/>
</dbReference>
<evidence type="ECO:0000256" key="2">
    <source>
        <dbReference type="ARBA" id="ARBA00023125"/>
    </source>
</evidence>
<dbReference type="PANTHER" id="PTHR47506">
    <property type="entry name" value="TRANSCRIPTIONAL REGULATORY PROTEIN"/>
    <property type="match status" value="1"/>
</dbReference>
<dbReference type="GO" id="GO:0003677">
    <property type="term" value="F:DNA binding"/>
    <property type="evidence" value="ECO:0007669"/>
    <property type="project" value="UniProtKB-KW"/>
</dbReference>
<keyword evidence="1" id="KW-0805">Transcription regulation</keyword>
<dbReference type="EMBL" id="QJJU01000020">
    <property type="protein sequence ID" value="PXX04368.1"/>
    <property type="molecule type" value="Genomic_DNA"/>
</dbReference>
<dbReference type="Pfam" id="PF21993">
    <property type="entry name" value="TetR_C_13_2"/>
    <property type="match status" value="1"/>
</dbReference>
<dbReference type="SUPFAM" id="SSF46689">
    <property type="entry name" value="Homeodomain-like"/>
    <property type="match status" value="1"/>
</dbReference>
<proteinExistence type="predicted"/>
<evidence type="ECO:0000259" key="4">
    <source>
        <dbReference type="Pfam" id="PF00440"/>
    </source>
</evidence>